<evidence type="ECO:0000313" key="2">
    <source>
        <dbReference type="EMBL" id="ATE55321.1"/>
    </source>
</evidence>
<proteinExistence type="predicted"/>
<sequence length="1680" mass="177261">MDEAHPDAGLIAAGAVLPGRRPAAPGQDAITARRYAHPAAPGRAVVRLVPALLARAEDLTCDYLGFDAPDRVREVGTGKRVALGFPAWALANDPDNGHHALDLVKDVERLGALARSRAEAAKTGFLALGERLARSAPHFLPTLYEEAGRAFLAHGSTSYAGAMFGRARQAEEVHDLPLDVERLREVFLEFAFAGALTVKALTSFTKSLQGRLDPVEAYELVLHLCVRRCAGGLAPHNSMPDDLRRLATAAGLDPDAEDERLLTRLLGLRGVSRAGGKFWKRYRPALLRLSAKDPALAPRLLELVPDDRDDLDDWLDLLEACGATAHLVDGTGTVGAAAWLTSVVQLRDLSWGGDTPRSERLLELVARLAPRLTADAVPVRFPHTWRQGELDLLDLLLVLDVPFELTEETGERRNFAVDSWLADELPGRRDLVALATSDRTRAHLGSGLVQHLANAGSSGLANPAAVRAAMAVPGLRSALSAWLAVRVTALGATGLPDLERHLAELGPLGVPEAFAVLPEAAETIADADVATLLASVLRTGLLDELGWPALDRAAGLLGAEAEIAGEGWPALVLRAGEEFAVAGPDGLLAEHRSRVPLERRHDWDYAPTAWWFDGRLLVRWHADHGEELAYWSDAPTVLFDPLSGIDPYRDREAVPSLALPGGARCTGGRAVSPGDTHAPFPRPVHGDGVTLWVDTDAGWREVDPATGDLGRSSLPTFLEEFGAKRELDDCHLRPVAPGTEASPLGASGGLHGWRVRAEPDGSWSGEGVDGRAVRQPREAGAPSGLLDLPGGARLVVRAEYETIELRDTSGALLASFDVGERRPEGASGTPLVPPVAWWHALRPRDEAGSAALRAVTEEDARELITAALATAETALPAVIAAEVALLRASGGGTGAGGSGARGSSAGGLSAGGLSAEESDALPPSAAGAGAGAQSGQPGQPGGTSSSDPATGGPAVAAGGQAAVATAPGGPSAGRFTALAHVVAERLPALTHPELLIAVVAEVRRAARLQKGFRAFARVAEAARLIDETARPTTPESAALTDAGINRAVNWFASHTDDDVSGPPSALPDLIAALVEASADPVPGPLPEVSSPDWARVIPHLRSLMHRAASPFTPPGQRAALAELLRVLASSPIADGSGRWRSVELVLPERGPDPENRVAPTDDGFVALFEESWLDVPGRSFEGLQFGRDGFALPEGWRLSEHWPLDPGIDRNAVPVFLDALAERGPAPWRPEAVDRLVELTGLSGAEATVLLAGMPGVGAWGGNYLGTALRKELGLSRDAALVAKATLGPLEDDERGRLLNAAVPADPLRLWTEGPDVDAVALEWNTAHGRRTPVPEDLLIAAHKAFSRDDIAALLVGLTNPDRASWLTADGGQRFSGIELEQGDEAGFDSDHLDVLPRLLAWLGYHLPGGSPLRVELSRALELARARAHSPAFLVELGAWEEVRKVKKLLGVPALESGKVLVHRGFVEVAAEDDYCTVAVRPGLVGQADRDLLVALAKALDGEAVLNDLDLLRSDGLATLCAPAAGADPSAHAQDPNNSVPHLVAEAAGALSLSPDAATLYLQLLALPDPTDANAARWTGWKPTRLRKARAELAGTDLVLTAKRARAGRTLFLPGGWRDLPTPALPVETWKERLYPLPVHPEGPVLPAEPVADLFTRAWAEVRAGAVPAYEKLGGKRSRR</sequence>
<feature type="compositionally biased region" description="Gly residues" evidence="1">
    <location>
        <begin position="891"/>
        <end position="910"/>
    </location>
</feature>
<feature type="compositionally biased region" description="Low complexity" evidence="1">
    <location>
        <begin position="922"/>
        <end position="961"/>
    </location>
</feature>
<dbReference type="KEGG" id="apre:CNX65_20235"/>
<name>A0A290Z8F5_9PSEU</name>
<gene>
    <name evidence="2" type="ORF">CNX65_20235</name>
</gene>
<dbReference type="Proteomes" id="UP000218505">
    <property type="component" value="Chromosome"/>
</dbReference>
<dbReference type="RefSeq" id="WP_096495156.1">
    <property type="nucleotide sequence ID" value="NZ_CP023445.1"/>
</dbReference>
<evidence type="ECO:0008006" key="4">
    <source>
        <dbReference type="Google" id="ProtNLM"/>
    </source>
</evidence>
<protein>
    <recommendedName>
        <fullName evidence="4">DNA-binding protein</fullName>
    </recommendedName>
</protein>
<reference evidence="2" key="1">
    <citation type="submission" date="2017-09" db="EMBL/GenBank/DDBJ databases">
        <title>Complete Genome Sequence of ansamitocin-producing Bacterium Actinosynnema pretiosum X47.</title>
        <authorList>
            <person name="Cao G."/>
            <person name="Zong G."/>
            <person name="Zhong C."/>
            <person name="Fu J."/>
        </authorList>
    </citation>
    <scope>NUCLEOTIDE SEQUENCE [LARGE SCALE GENOMIC DNA]</scope>
    <source>
        <strain evidence="2">X47</strain>
    </source>
</reference>
<keyword evidence="3" id="KW-1185">Reference proteome</keyword>
<evidence type="ECO:0000313" key="3">
    <source>
        <dbReference type="Proteomes" id="UP000218505"/>
    </source>
</evidence>
<evidence type="ECO:0000256" key="1">
    <source>
        <dbReference type="SAM" id="MobiDB-lite"/>
    </source>
</evidence>
<feature type="region of interest" description="Disordered" evidence="1">
    <location>
        <begin position="891"/>
        <end position="961"/>
    </location>
</feature>
<organism evidence="2 3">
    <name type="scientific">Actinosynnema pretiosum</name>
    <dbReference type="NCBI Taxonomy" id="42197"/>
    <lineage>
        <taxon>Bacteria</taxon>
        <taxon>Bacillati</taxon>
        <taxon>Actinomycetota</taxon>
        <taxon>Actinomycetes</taxon>
        <taxon>Pseudonocardiales</taxon>
        <taxon>Pseudonocardiaceae</taxon>
        <taxon>Actinosynnema</taxon>
    </lineage>
</organism>
<accession>A0A290Z8F5</accession>
<dbReference type="EMBL" id="CP023445">
    <property type="protein sequence ID" value="ATE55321.1"/>
    <property type="molecule type" value="Genomic_DNA"/>
</dbReference>